<evidence type="ECO:0000313" key="3">
    <source>
        <dbReference type="EMBL" id="TCT13560.1"/>
    </source>
</evidence>
<dbReference type="PANTHER" id="PTHR30006">
    <property type="entry name" value="THIAMINE-BINDING PERIPLASMIC PROTEIN-RELATED"/>
    <property type="match status" value="1"/>
</dbReference>
<comment type="caution">
    <text evidence="3">The sequence shown here is derived from an EMBL/GenBank/DDBJ whole genome shotgun (WGS) entry which is preliminary data.</text>
</comment>
<dbReference type="Proteomes" id="UP000295678">
    <property type="component" value="Unassembled WGS sequence"/>
</dbReference>
<sequence>MAGMTRMMTTTRNRALRVGAGLVLAALVAALPGTADAGKITVYTSYEEDELASFLEAMKKDVPDVEVDVLRLSTGDLKARILAEASNPKHDVIWGWAATSMVDPRILAMIEPYTPAGIEKVPERFRDKDGRWFATTGYMGAFCVNNEIMAKEGLPMPSSWQDLIKPEYKGKLVMPNPASSGTGYLHIASILQMMGEEKGWAYLDELDKNIDQYIKSGSKPCNVASAGEFAIGLSFALRAIKNIDEGYPITMVIPSEGAGHELEANALMASSQNKEDAKKFLDWTLSKSAEEQYNKWKSIVTMQGRTMPEKFKKAGLPDDISTVLFEMDYAWAAANQERIVAEWQRRYEK</sequence>
<evidence type="ECO:0000313" key="4">
    <source>
        <dbReference type="Proteomes" id="UP000295678"/>
    </source>
</evidence>
<keyword evidence="4" id="KW-1185">Reference proteome</keyword>
<feature type="signal peptide" evidence="2">
    <location>
        <begin position="1"/>
        <end position="37"/>
    </location>
</feature>
<dbReference type="SUPFAM" id="SSF53850">
    <property type="entry name" value="Periplasmic binding protein-like II"/>
    <property type="match status" value="1"/>
</dbReference>
<dbReference type="Pfam" id="PF13343">
    <property type="entry name" value="SBP_bac_6"/>
    <property type="match status" value="1"/>
</dbReference>
<proteinExistence type="predicted"/>
<keyword evidence="1 2" id="KW-0732">Signal</keyword>
<dbReference type="Gene3D" id="3.40.190.10">
    <property type="entry name" value="Periplasmic binding protein-like II"/>
    <property type="match status" value="2"/>
</dbReference>
<dbReference type="AlphaFoldDB" id="A0A4R3MM68"/>
<dbReference type="CDD" id="cd13544">
    <property type="entry name" value="PBP2_Fbp_like_1"/>
    <property type="match status" value="1"/>
</dbReference>
<gene>
    <name evidence="3" type="ORF">EDC22_101428</name>
</gene>
<dbReference type="RefSeq" id="WP_245499582.1">
    <property type="nucleotide sequence ID" value="NZ_SMAK01000001.1"/>
</dbReference>
<feature type="chain" id="PRO_5020491593" evidence="2">
    <location>
        <begin position="38"/>
        <end position="349"/>
    </location>
</feature>
<dbReference type="GO" id="GO:0030288">
    <property type="term" value="C:outer membrane-bounded periplasmic space"/>
    <property type="evidence" value="ECO:0007669"/>
    <property type="project" value="TreeGrafter"/>
</dbReference>
<protein>
    <submittedName>
        <fullName evidence="3">Iron(III) transport system substrate-binding protein</fullName>
    </submittedName>
</protein>
<name>A0A4R3MM68_9HYPH</name>
<dbReference type="GO" id="GO:0030975">
    <property type="term" value="F:thiamine binding"/>
    <property type="evidence" value="ECO:0007669"/>
    <property type="project" value="TreeGrafter"/>
</dbReference>
<evidence type="ECO:0000256" key="2">
    <source>
        <dbReference type="SAM" id="SignalP"/>
    </source>
</evidence>
<dbReference type="InterPro" id="IPR026045">
    <property type="entry name" value="Ferric-bd"/>
</dbReference>
<accession>A0A4R3MM68</accession>
<dbReference type="PIRSF" id="PIRSF002825">
    <property type="entry name" value="CfbpA"/>
    <property type="match status" value="1"/>
</dbReference>
<organism evidence="3 4">
    <name type="scientific">Tepidamorphus gemmatus</name>
    <dbReference type="NCBI Taxonomy" id="747076"/>
    <lineage>
        <taxon>Bacteria</taxon>
        <taxon>Pseudomonadati</taxon>
        <taxon>Pseudomonadota</taxon>
        <taxon>Alphaproteobacteria</taxon>
        <taxon>Hyphomicrobiales</taxon>
        <taxon>Tepidamorphaceae</taxon>
        <taxon>Tepidamorphus</taxon>
    </lineage>
</organism>
<dbReference type="GO" id="GO:0015888">
    <property type="term" value="P:thiamine transport"/>
    <property type="evidence" value="ECO:0007669"/>
    <property type="project" value="TreeGrafter"/>
</dbReference>
<dbReference type="EMBL" id="SMAK01000001">
    <property type="protein sequence ID" value="TCT13560.1"/>
    <property type="molecule type" value="Genomic_DNA"/>
</dbReference>
<reference evidence="3 4" key="1">
    <citation type="submission" date="2019-03" db="EMBL/GenBank/DDBJ databases">
        <title>Genomic Encyclopedia of Type Strains, Phase IV (KMG-IV): sequencing the most valuable type-strain genomes for metagenomic binning, comparative biology and taxonomic classification.</title>
        <authorList>
            <person name="Goeker M."/>
        </authorList>
    </citation>
    <scope>NUCLEOTIDE SEQUENCE [LARGE SCALE GENOMIC DNA]</scope>
    <source>
        <strain evidence="3 4">DSM 19345</strain>
    </source>
</reference>
<dbReference type="GO" id="GO:0030976">
    <property type="term" value="F:thiamine pyrophosphate binding"/>
    <property type="evidence" value="ECO:0007669"/>
    <property type="project" value="TreeGrafter"/>
</dbReference>
<dbReference type="PANTHER" id="PTHR30006:SF2">
    <property type="entry name" value="ABC TRANSPORTER SUBSTRATE-BINDING PROTEIN"/>
    <property type="match status" value="1"/>
</dbReference>
<evidence type="ECO:0000256" key="1">
    <source>
        <dbReference type="ARBA" id="ARBA00022729"/>
    </source>
</evidence>